<comment type="caution">
    <text evidence="7">The sequence shown here is derived from an EMBL/GenBank/DDBJ whole genome shotgun (WGS) entry which is preliminary data.</text>
</comment>
<evidence type="ECO:0000256" key="3">
    <source>
        <dbReference type="ARBA" id="ARBA00023082"/>
    </source>
</evidence>
<dbReference type="GO" id="GO:0016987">
    <property type="term" value="F:sigma factor activity"/>
    <property type="evidence" value="ECO:0007669"/>
    <property type="project" value="UniProtKB-KW"/>
</dbReference>
<proteinExistence type="inferred from homology"/>
<gene>
    <name evidence="7" type="ORF">FBF83_05865</name>
</gene>
<dbReference type="InterPro" id="IPR013249">
    <property type="entry name" value="RNA_pol_sigma70_r4_t2"/>
</dbReference>
<reference evidence="7 8" key="1">
    <citation type="submission" date="2019-04" db="EMBL/GenBank/DDBJ databases">
        <title>Genome sequence of Bacillus hwajinpoensis strain Y2.</title>
        <authorList>
            <person name="Fair J.L."/>
            <person name="Maclea K.S."/>
        </authorList>
    </citation>
    <scope>NUCLEOTIDE SEQUENCE [LARGE SCALE GENOMIC DNA]</scope>
    <source>
        <strain evidence="7 8">Y2</strain>
    </source>
</reference>
<dbReference type="NCBIfam" id="TIGR02937">
    <property type="entry name" value="sigma70-ECF"/>
    <property type="match status" value="1"/>
</dbReference>
<accession>A0A4U1MM29</accession>
<keyword evidence="3" id="KW-0731">Sigma factor</keyword>
<evidence type="ECO:0000259" key="5">
    <source>
        <dbReference type="Pfam" id="PF04542"/>
    </source>
</evidence>
<dbReference type="Gene3D" id="1.10.1740.10">
    <property type="match status" value="1"/>
</dbReference>
<evidence type="ECO:0000259" key="6">
    <source>
        <dbReference type="Pfam" id="PF08281"/>
    </source>
</evidence>
<dbReference type="RefSeq" id="WP_136946164.1">
    <property type="nucleotide sequence ID" value="NZ_SWFM01000001.1"/>
</dbReference>
<keyword evidence="2" id="KW-0805">Transcription regulation</keyword>
<dbReference type="InterPro" id="IPR036388">
    <property type="entry name" value="WH-like_DNA-bd_sf"/>
</dbReference>
<dbReference type="AlphaFoldDB" id="A0A4U1MM29"/>
<dbReference type="GO" id="GO:0006352">
    <property type="term" value="P:DNA-templated transcription initiation"/>
    <property type="evidence" value="ECO:0007669"/>
    <property type="project" value="InterPro"/>
</dbReference>
<name>A0A4U1MM29_9BACL</name>
<dbReference type="InterPro" id="IPR007627">
    <property type="entry name" value="RNA_pol_sigma70_r2"/>
</dbReference>
<dbReference type="Gene3D" id="1.10.10.10">
    <property type="entry name" value="Winged helix-like DNA-binding domain superfamily/Winged helix DNA-binding domain"/>
    <property type="match status" value="1"/>
</dbReference>
<dbReference type="SUPFAM" id="SSF88659">
    <property type="entry name" value="Sigma3 and sigma4 domains of RNA polymerase sigma factors"/>
    <property type="match status" value="1"/>
</dbReference>
<dbReference type="InterPro" id="IPR039425">
    <property type="entry name" value="RNA_pol_sigma-70-like"/>
</dbReference>
<feature type="domain" description="RNA polymerase sigma factor 70 region 4 type 2" evidence="6">
    <location>
        <begin position="122"/>
        <end position="169"/>
    </location>
</feature>
<keyword evidence="4" id="KW-0804">Transcription</keyword>
<dbReference type="InterPro" id="IPR014284">
    <property type="entry name" value="RNA_pol_sigma-70_dom"/>
</dbReference>
<dbReference type="Pfam" id="PF04542">
    <property type="entry name" value="Sigma70_r2"/>
    <property type="match status" value="1"/>
</dbReference>
<dbReference type="PANTHER" id="PTHR43133:SF60">
    <property type="entry name" value="RNA POLYMERASE SIGMA FACTOR SIGV"/>
    <property type="match status" value="1"/>
</dbReference>
<dbReference type="InterPro" id="IPR013324">
    <property type="entry name" value="RNA_pol_sigma_r3/r4-like"/>
</dbReference>
<feature type="domain" description="RNA polymerase sigma-70 region 2" evidence="5">
    <location>
        <begin position="20"/>
        <end position="84"/>
    </location>
</feature>
<dbReference type="NCBIfam" id="NF006930">
    <property type="entry name" value="PRK09415.1"/>
    <property type="match status" value="1"/>
</dbReference>
<evidence type="ECO:0000256" key="4">
    <source>
        <dbReference type="ARBA" id="ARBA00023163"/>
    </source>
</evidence>
<dbReference type="Pfam" id="PF08281">
    <property type="entry name" value="Sigma70_r4_2"/>
    <property type="match status" value="1"/>
</dbReference>
<dbReference type="GO" id="GO:0003677">
    <property type="term" value="F:DNA binding"/>
    <property type="evidence" value="ECO:0007669"/>
    <property type="project" value="InterPro"/>
</dbReference>
<dbReference type="InterPro" id="IPR013325">
    <property type="entry name" value="RNA_pol_sigma_r2"/>
</dbReference>
<dbReference type="SUPFAM" id="SSF88946">
    <property type="entry name" value="Sigma2 domain of RNA polymerase sigma factors"/>
    <property type="match status" value="1"/>
</dbReference>
<dbReference type="PANTHER" id="PTHR43133">
    <property type="entry name" value="RNA POLYMERASE ECF-TYPE SIGMA FACTO"/>
    <property type="match status" value="1"/>
</dbReference>
<dbReference type="EMBL" id="SWFM01000001">
    <property type="protein sequence ID" value="TKD72313.1"/>
    <property type="molecule type" value="Genomic_DNA"/>
</dbReference>
<protein>
    <submittedName>
        <fullName evidence="7">Sigma-70 family RNA polymerase sigma factor</fullName>
    </submittedName>
</protein>
<comment type="similarity">
    <text evidence="1">Belongs to the sigma-70 factor family. ECF subfamily.</text>
</comment>
<evidence type="ECO:0000256" key="2">
    <source>
        <dbReference type="ARBA" id="ARBA00023015"/>
    </source>
</evidence>
<evidence type="ECO:0000256" key="1">
    <source>
        <dbReference type="ARBA" id="ARBA00010641"/>
    </source>
</evidence>
<sequence length="182" mass="21727">MHVEQKGQENQSQREILVYLMEEYGDMVLRVAYTYVKEQHLAEDISQEVFIRCYHALHTFERRSSYKTWLYRITVNQCKDYVKSWSFRKLFPKSIIETESDKEVNSVSTHVLKKEENNELFEKVLQLPVKQREVIIFYYYEDLSIDEISEVIKAKPNTIKSRLHRARNSLKDQIGGGIILEE</sequence>
<dbReference type="OrthoDB" id="9794508at2"/>
<organism evidence="7 8">
    <name type="scientific">Guptibacillus hwajinpoensis</name>
    <dbReference type="NCBI Taxonomy" id="208199"/>
    <lineage>
        <taxon>Bacteria</taxon>
        <taxon>Bacillati</taxon>
        <taxon>Bacillota</taxon>
        <taxon>Bacilli</taxon>
        <taxon>Bacillales</taxon>
        <taxon>Guptibacillaceae</taxon>
        <taxon>Guptibacillus</taxon>
    </lineage>
</organism>
<evidence type="ECO:0000313" key="8">
    <source>
        <dbReference type="Proteomes" id="UP000310541"/>
    </source>
</evidence>
<dbReference type="Proteomes" id="UP000310541">
    <property type="component" value="Unassembled WGS sequence"/>
</dbReference>
<evidence type="ECO:0000313" key="7">
    <source>
        <dbReference type="EMBL" id="TKD72313.1"/>
    </source>
</evidence>
<dbReference type="CDD" id="cd06171">
    <property type="entry name" value="Sigma70_r4"/>
    <property type="match status" value="1"/>
</dbReference>